<organism evidence="10 11">
    <name type="scientific">Camellia sinensis</name>
    <name type="common">Tea plant</name>
    <name type="synonym">Thea sinensis</name>
    <dbReference type="NCBI Taxonomy" id="4442"/>
    <lineage>
        <taxon>Eukaryota</taxon>
        <taxon>Viridiplantae</taxon>
        <taxon>Streptophyta</taxon>
        <taxon>Embryophyta</taxon>
        <taxon>Tracheophyta</taxon>
        <taxon>Spermatophyta</taxon>
        <taxon>Magnoliopsida</taxon>
        <taxon>eudicotyledons</taxon>
        <taxon>Gunneridae</taxon>
        <taxon>Pentapetalae</taxon>
        <taxon>asterids</taxon>
        <taxon>Ericales</taxon>
        <taxon>Theaceae</taxon>
        <taxon>Camellia</taxon>
    </lineage>
</organism>
<feature type="compositionally biased region" description="Gly residues" evidence="8">
    <location>
        <begin position="582"/>
        <end position="591"/>
    </location>
</feature>
<comment type="caution">
    <text evidence="10">The sequence shown here is derived from an EMBL/GenBank/DDBJ whole genome shotgun (WGS) entry which is preliminary data.</text>
</comment>
<dbReference type="Pfam" id="PF03106">
    <property type="entry name" value="WRKY"/>
    <property type="match status" value="1"/>
</dbReference>
<dbReference type="Gene3D" id="2.20.25.80">
    <property type="entry name" value="WRKY domain"/>
    <property type="match status" value="1"/>
</dbReference>
<comment type="similarity">
    <text evidence="6">Belongs to the WRKY group II-b family.</text>
</comment>
<dbReference type="PROSITE" id="PS50811">
    <property type="entry name" value="WRKY"/>
    <property type="match status" value="1"/>
</dbReference>
<reference evidence="10 11" key="2">
    <citation type="submission" date="2020-07" db="EMBL/GenBank/DDBJ databases">
        <title>Genome assembly of wild tea tree DASZ reveals pedigree and selection history of tea varieties.</title>
        <authorList>
            <person name="Zhang W."/>
        </authorList>
    </citation>
    <scope>NUCLEOTIDE SEQUENCE [LARGE SCALE GENOMIC DNA]</scope>
    <source>
        <strain evidence="11">cv. G240</strain>
        <tissue evidence="10">Leaf</tissue>
    </source>
</reference>
<gene>
    <name evidence="10" type="ORF">HYC85_009961</name>
</gene>
<dbReference type="GO" id="GO:0003700">
    <property type="term" value="F:DNA-binding transcription factor activity"/>
    <property type="evidence" value="ECO:0007669"/>
    <property type="project" value="InterPro"/>
</dbReference>
<evidence type="ECO:0000256" key="4">
    <source>
        <dbReference type="ARBA" id="ARBA00023163"/>
    </source>
</evidence>
<name>A0A7J7HHY7_CAMSI</name>
<evidence type="ECO:0000256" key="3">
    <source>
        <dbReference type="ARBA" id="ARBA00023125"/>
    </source>
</evidence>
<dbReference type="SUPFAM" id="SSF118290">
    <property type="entry name" value="WRKY DNA-binding domain"/>
    <property type="match status" value="1"/>
</dbReference>
<evidence type="ECO:0000256" key="2">
    <source>
        <dbReference type="ARBA" id="ARBA00023015"/>
    </source>
</evidence>
<keyword evidence="3" id="KW-0238">DNA-binding</keyword>
<reference evidence="11" key="1">
    <citation type="journal article" date="2020" name="Nat. Commun.">
        <title>Genome assembly of wild tea tree DASZ reveals pedigree and selection history of tea varieties.</title>
        <authorList>
            <person name="Zhang W."/>
            <person name="Zhang Y."/>
            <person name="Qiu H."/>
            <person name="Guo Y."/>
            <person name="Wan H."/>
            <person name="Zhang X."/>
            <person name="Scossa F."/>
            <person name="Alseekh S."/>
            <person name="Zhang Q."/>
            <person name="Wang P."/>
            <person name="Xu L."/>
            <person name="Schmidt M.H."/>
            <person name="Jia X."/>
            <person name="Li D."/>
            <person name="Zhu A."/>
            <person name="Guo F."/>
            <person name="Chen W."/>
            <person name="Ni D."/>
            <person name="Usadel B."/>
            <person name="Fernie A.R."/>
            <person name="Wen W."/>
        </authorList>
    </citation>
    <scope>NUCLEOTIDE SEQUENCE [LARGE SCALE GENOMIC DNA]</scope>
    <source>
        <strain evidence="11">cv. G240</strain>
    </source>
</reference>
<comment type="subcellular location">
    <subcellularLocation>
        <location evidence="1">Nucleus</location>
    </subcellularLocation>
</comment>
<evidence type="ECO:0000313" key="10">
    <source>
        <dbReference type="EMBL" id="KAF5952017.1"/>
    </source>
</evidence>
<feature type="coiled-coil region" evidence="7">
    <location>
        <begin position="180"/>
        <end position="207"/>
    </location>
</feature>
<dbReference type="Proteomes" id="UP000593564">
    <property type="component" value="Unassembled WGS sequence"/>
</dbReference>
<feature type="compositionally biased region" description="Basic residues" evidence="8">
    <location>
        <begin position="24"/>
        <end position="34"/>
    </location>
</feature>
<dbReference type="InterPro" id="IPR044810">
    <property type="entry name" value="WRKY_plant"/>
</dbReference>
<dbReference type="GO" id="GO:0043565">
    <property type="term" value="F:sequence-specific DNA binding"/>
    <property type="evidence" value="ECO:0007669"/>
    <property type="project" value="InterPro"/>
</dbReference>
<feature type="region of interest" description="Disordered" evidence="8">
    <location>
        <begin position="1"/>
        <end position="34"/>
    </location>
</feature>
<keyword evidence="7" id="KW-0175">Coiled coil</keyword>
<feature type="region of interest" description="Disordered" evidence="8">
    <location>
        <begin position="245"/>
        <end position="303"/>
    </location>
</feature>
<evidence type="ECO:0000256" key="7">
    <source>
        <dbReference type="SAM" id="Coils"/>
    </source>
</evidence>
<dbReference type="AlphaFoldDB" id="A0A7J7HHY7"/>
<accession>A0A7J7HHY7</accession>
<keyword evidence="2" id="KW-0805">Transcription regulation</keyword>
<evidence type="ECO:0000256" key="5">
    <source>
        <dbReference type="ARBA" id="ARBA00023242"/>
    </source>
</evidence>
<evidence type="ECO:0000259" key="9">
    <source>
        <dbReference type="PROSITE" id="PS50811"/>
    </source>
</evidence>
<feature type="region of interest" description="Disordered" evidence="8">
    <location>
        <begin position="562"/>
        <end position="600"/>
    </location>
</feature>
<dbReference type="InterPro" id="IPR003657">
    <property type="entry name" value="WRKY_dom"/>
</dbReference>
<evidence type="ECO:0000256" key="8">
    <source>
        <dbReference type="SAM" id="MobiDB-lite"/>
    </source>
</evidence>
<dbReference type="SMART" id="SM00774">
    <property type="entry name" value="WRKY"/>
    <property type="match status" value="1"/>
</dbReference>
<dbReference type="PANTHER" id="PTHR31429">
    <property type="entry name" value="WRKY TRANSCRIPTION FACTOR 36-RELATED"/>
    <property type="match status" value="1"/>
</dbReference>
<feature type="domain" description="WRKY" evidence="9">
    <location>
        <begin position="337"/>
        <end position="403"/>
    </location>
</feature>
<feature type="compositionally biased region" description="Basic and acidic residues" evidence="8">
    <location>
        <begin position="284"/>
        <end position="296"/>
    </location>
</feature>
<dbReference type="InterPro" id="IPR036576">
    <property type="entry name" value="WRKY_dom_sf"/>
</dbReference>
<evidence type="ECO:0000313" key="11">
    <source>
        <dbReference type="Proteomes" id="UP000593564"/>
    </source>
</evidence>
<dbReference type="FunFam" id="2.20.25.80:FF:000002">
    <property type="entry name" value="probable WRKY transcription factor 31"/>
    <property type="match status" value="1"/>
</dbReference>
<sequence length="600" mass="66812">MSNMIRSNRIKVPGRRFNRDSGRSRSHKSSRKRIARGSEYWSKWRRKIERRGLMKVCIQSKPAVYCNDGIDFGASNATFIERERERACKFAFMDREENNEMDIDLSLKLDSKDESKEDEQVQKDGLITAQDKKKAEVEEVDDEASVDMSLQDNFKTEELTYSWLVYYHLMTDEAIVSYQLSVLQMEMNRMKEENKVLRKAVDQTMKNYYNLQMKFAVIQQNNQNKDPKIFLSLNGNENAIQEMNRSPRALDINTQTPESPSQEDDTRESHELGLSLRLQTYESQQEREEEKEKNKQNQDLTRFAPVQSNLPCGDLAGVTHVASPPNRKARVSVRARCQTATMNDGCQWRKYGQKIAKGNPCPRAYYRCTVAPGCPVRKQVQRCLEDMSILITTYEGTHNHPLPVGATAMASTASTAASFVLVDSSNPHSNGITNFTQSPSFPYHSSHMLNSISPYTPSIRNLNPNDPSKGIVLDLTNNACDPQHQQYPAAGPSSSAAQLGFPWMRSSLSNNHSGNAINANNLFSGTRGAEGNKLLADNVTAIASDPKFRVAVAAAISSLINKENQKNHPMGNSLGPPKDGEGGGGGGGGVGSSSKQHLGS</sequence>
<keyword evidence="5" id="KW-0539">Nucleus</keyword>
<evidence type="ECO:0000256" key="1">
    <source>
        <dbReference type="ARBA" id="ARBA00004123"/>
    </source>
</evidence>
<dbReference type="EMBL" id="JACBKZ010000004">
    <property type="protein sequence ID" value="KAF5952017.1"/>
    <property type="molecule type" value="Genomic_DNA"/>
</dbReference>
<keyword evidence="11" id="KW-1185">Reference proteome</keyword>
<dbReference type="PANTHER" id="PTHR31429:SF54">
    <property type="entry name" value="WRKY TRANSCRIPTION FACTOR 9-RELATED"/>
    <property type="match status" value="1"/>
</dbReference>
<keyword evidence="4" id="KW-0804">Transcription</keyword>
<dbReference type="GO" id="GO:0005634">
    <property type="term" value="C:nucleus"/>
    <property type="evidence" value="ECO:0007669"/>
    <property type="project" value="UniProtKB-SubCell"/>
</dbReference>
<proteinExistence type="inferred from homology"/>
<protein>
    <recommendedName>
        <fullName evidence="9">WRKY domain-containing protein</fullName>
    </recommendedName>
</protein>
<evidence type="ECO:0000256" key="6">
    <source>
        <dbReference type="ARBA" id="ARBA00061007"/>
    </source>
</evidence>